<dbReference type="Proteomes" id="UP000218209">
    <property type="component" value="Unassembled WGS sequence"/>
</dbReference>
<dbReference type="CDD" id="cd04301">
    <property type="entry name" value="NAT_SF"/>
    <property type="match status" value="1"/>
</dbReference>
<dbReference type="SUPFAM" id="SSF55729">
    <property type="entry name" value="Acyl-CoA N-acyltransferases (Nat)"/>
    <property type="match status" value="1"/>
</dbReference>
<keyword evidence="1" id="KW-0012">Acyltransferase</keyword>
<comment type="catalytic activity">
    <reaction evidence="1">
        <text>D-glucosamine 6-phosphate + acetyl-CoA = N-acetyl-D-glucosamine 6-phosphate + CoA + H(+)</text>
        <dbReference type="Rhea" id="RHEA:10292"/>
        <dbReference type="ChEBI" id="CHEBI:15378"/>
        <dbReference type="ChEBI" id="CHEBI:57287"/>
        <dbReference type="ChEBI" id="CHEBI:57288"/>
        <dbReference type="ChEBI" id="CHEBI:57513"/>
        <dbReference type="ChEBI" id="CHEBI:58725"/>
        <dbReference type="EC" id="2.3.1.4"/>
    </reaction>
</comment>
<dbReference type="PANTHER" id="PTHR13355">
    <property type="entry name" value="GLUCOSAMINE 6-PHOSPHATE N-ACETYLTRANSFERASE"/>
    <property type="match status" value="1"/>
</dbReference>
<feature type="compositionally biased region" description="Gly residues" evidence="2">
    <location>
        <begin position="1"/>
        <end position="18"/>
    </location>
</feature>
<dbReference type="OrthoDB" id="4135at2759"/>
<dbReference type="AlphaFoldDB" id="A0A1X6P4Z7"/>
<dbReference type="InterPro" id="IPR039143">
    <property type="entry name" value="GNPNAT1-like"/>
</dbReference>
<reference evidence="4 5" key="1">
    <citation type="submission" date="2017-03" db="EMBL/GenBank/DDBJ databases">
        <title>WGS assembly of Porphyra umbilicalis.</title>
        <authorList>
            <person name="Brawley S.H."/>
            <person name="Blouin N.A."/>
            <person name="Ficko-Blean E."/>
            <person name="Wheeler G.L."/>
            <person name="Lohr M."/>
            <person name="Goodson H.V."/>
            <person name="Jenkins J.W."/>
            <person name="Blaby-Haas C.E."/>
            <person name="Helliwell K.E."/>
            <person name="Chan C."/>
            <person name="Marriage T."/>
            <person name="Bhattacharya D."/>
            <person name="Klein A.S."/>
            <person name="Badis Y."/>
            <person name="Brodie J."/>
            <person name="Cao Y."/>
            <person name="Collen J."/>
            <person name="Dittami S.M."/>
            <person name="Gachon C.M."/>
            <person name="Green B.R."/>
            <person name="Karpowicz S."/>
            <person name="Kim J.W."/>
            <person name="Kudahl U."/>
            <person name="Lin S."/>
            <person name="Michel G."/>
            <person name="Mittag M."/>
            <person name="Olson B.J."/>
            <person name="Pangilinan J."/>
            <person name="Peng Y."/>
            <person name="Qiu H."/>
            <person name="Shu S."/>
            <person name="Singer J.T."/>
            <person name="Smith A.G."/>
            <person name="Sprecher B.N."/>
            <person name="Wagner V."/>
            <person name="Wang W."/>
            <person name="Wang Z.-Y."/>
            <person name="Yan J."/>
            <person name="Yarish C."/>
            <person name="Zoeuner-Riek S."/>
            <person name="Zhuang Y."/>
            <person name="Zou Y."/>
            <person name="Lindquist E.A."/>
            <person name="Grimwood J."/>
            <person name="Barry K."/>
            <person name="Rokhsar D.S."/>
            <person name="Schmutz J."/>
            <person name="Stiller J.W."/>
            <person name="Grossman A.R."/>
            <person name="Prochnik S.E."/>
        </authorList>
    </citation>
    <scope>NUCLEOTIDE SEQUENCE [LARGE SCALE GENOMIC DNA]</scope>
    <source>
        <strain evidence="4">4086291</strain>
    </source>
</reference>
<proteinExistence type="inferred from homology"/>
<feature type="region of interest" description="Disordered" evidence="2">
    <location>
        <begin position="1"/>
        <end position="26"/>
    </location>
</feature>
<dbReference type="PROSITE" id="PS51186">
    <property type="entry name" value="GNAT"/>
    <property type="match status" value="1"/>
</dbReference>
<feature type="domain" description="N-acetyltransferase" evidence="3">
    <location>
        <begin position="23"/>
        <end position="194"/>
    </location>
</feature>
<dbReference type="EC" id="2.3.1.4" evidence="1"/>
<dbReference type="InterPro" id="IPR000182">
    <property type="entry name" value="GNAT_dom"/>
</dbReference>
<dbReference type="GO" id="GO:0004343">
    <property type="term" value="F:glucosamine 6-phosphate N-acetyltransferase activity"/>
    <property type="evidence" value="ECO:0007669"/>
    <property type="project" value="UniProtKB-UniRule"/>
</dbReference>
<organism evidence="4 5">
    <name type="scientific">Porphyra umbilicalis</name>
    <name type="common">Purple laver</name>
    <name type="synonym">Red alga</name>
    <dbReference type="NCBI Taxonomy" id="2786"/>
    <lineage>
        <taxon>Eukaryota</taxon>
        <taxon>Rhodophyta</taxon>
        <taxon>Bangiophyceae</taxon>
        <taxon>Bangiales</taxon>
        <taxon>Bangiaceae</taxon>
        <taxon>Porphyra</taxon>
    </lineage>
</organism>
<accession>A0A1X6P4Z7</accession>
<protein>
    <recommendedName>
        <fullName evidence="1">Glucosamine 6-phosphate N-acetyltransferase</fullName>
        <ecNumber evidence="1">2.3.1.4</ecNumber>
    </recommendedName>
</protein>
<dbReference type="UniPathway" id="UPA00113">
    <property type="reaction ID" value="UER00529"/>
</dbReference>
<sequence>MAANGGGSGSGDGHSGSGGRDDGALRALPHVTTDGFTLRRLVAADFSSNYMALLGQLTRAPPVAKAAFEAFVAAADADGTGHLVLVAQAPLPPGADAGLAPPSSPPTPIIAATATLLVERKLVRGGAPAGHLEDVVVDARFRGTGLGRRMVDALTAEARRRGCYKVILDCAESNVEFYRRCGYETKELQMARYF</sequence>
<evidence type="ECO:0000256" key="1">
    <source>
        <dbReference type="RuleBase" id="RU365086"/>
    </source>
</evidence>
<comment type="pathway">
    <text evidence="1">Nucleotide-sugar biosynthesis; UDP-N-acetyl-alpha-D-glucosamine biosynthesis; N-acetyl-alpha-D-glucosamine 1-phosphate from alpha-D-glucosamine 6-phosphate (route I): step 1/2.</text>
</comment>
<dbReference type="EMBL" id="KV918888">
    <property type="protein sequence ID" value="OSX75836.1"/>
    <property type="molecule type" value="Genomic_DNA"/>
</dbReference>
<evidence type="ECO:0000259" key="3">
    <source>
        <dbReference type="PROSITE" id="PS51186"/>
    </source>
</evidence>
<dbReference type="Pfam" id="PF00583">
    <property type="entry name" value="Acetyltransf_1"/>
    <property type="match status" value="1"/>
</dbReference>
<gene>
    <name evidence="4" type="ORF">BU14_0218s0002</name>
</gene>
<dbReference type="GO" id="GO:0006048">
    <property type="term" value="P:UDP-N-acetylglucosamine biosynthetic process"/>
    <property type="evidence" value="ECO:0007669"/>
    <property type="project" value="UniProtKB-UniRule"/>
</dbReference>
<dbReference type="InterPro" id="IPR016181">
    <property type="entry name" value="Acyl_CoA_acyltransferase"/>
</dbReference>
<comment type="similarity">
    <text evidence="1">Belongs to the acetyltransferase family. GNA1 subfamily.</text>
</comment>
<dbReference type="Gene3D" id="3.40.630.30">
    <property type="match status" value="1"/>
</dbReference>
<dbReference type="PANTHER" id="PTHR13355:SF11">
    <property type="entry name" value="GLUCOSAMINE 6-PHOSPHATE N-ACETYLTRANSFERASE"/>
    <property type="match status" value="1"/>
</dbReference>
<keyword evidence="5" id="KW-1185">Reference proteome</keyword>
<keyword evidence="1" id="KW-0808">Transferase</keyword>
<evidence type="ECO:0000256" key="2">
    <source>
        <dbReference type="SAM" id="MobiDB-lite"/>
    </source>
</evidence>
<evidence type="ECO:0000313" key="5">
    <source>
        <dbReference type="Proteomes" id="UP000218209"/>
    </source>
</evidence>
<name>A0A1X6P4Z7_PORUM</name>
<evidence type="ECO:0000313" key="4">
    <source>
        <dbReference type="EMBL" id="OSX75836.1"/>
    </source>
</evidence>